<feature type="domain" description="CheW-like" evidence="1">
    <location>
        <begin position="2"/>
        <end position="141"/>
    </location>
</feature>
<name>A0A1V2A858_9BACI</name>
<dbReference type="EMBL" id="MSFI01000012">
    <property type="protein sequence ID" value="OMP67004.1"/>
    <property type="molecule type" value="Genomic_DNA"/>
</dbReference>
<dbReference type="InterPro" id="IPR036061">
    <property type="entry name" value="CheW-like_dom_sf"/>
</dbReference>
<evidence type="ECO:0000313" key="2">
    <source>
        <dbReference type="EMBL" id="OMP67004.1"/>
    </source>
</evidence>
<accession>A0A1V2A858</accession>
<dbReference type="InterPro" id="IPR039315">
    <property type="entry name" value="CheW"/>
</dbReference>
<protein>
    <recommendedName>
        <fullName evidence="1">CheW-like domain-containing protein</fullName>
    </recommendedName>
</protein>
<dbReference type="STRING" id="1714355.BTO28_08395"/>
<dbReference type="Gene3D" id="2.40.50.180">
    <property type="entry name" value="CheA-289, Domain 4"/>
    <property type="match status" value="1"/>
</dbReference>
<dbReference type="GO" id="GO:0007165">
    <property type="term" value="P:signal transduction"/>
    <property type="evidence" value="ECO:0007669"/>
    <property type="project" value="InterPro"/>
</dbReference>
<dbReference type="OrthoDB" id="9787997at2"/>
<dbReference type="GO" id="GO:0006935">
    <property type="term" value="P:chemotaxis"/>
    <property type="evidence" value="ECO:0007669"/>
    <property type="project" value="InterPro"/>
</dbReference>
<dbReference type="Gene3D" id="2.30.30.40">
    <property type="entry name" value="SH3 Domains"/>
    <property type="match status" value="1"/>
</dbReference>
<organism evidence="2 3">
    <name type="scientific">Domibacillus epiphyticus</name>
    <dbReference type="NCBI Taxonomy" id="1714355"/>
    <lineage>
        <taxon>Bacteria</taxon>
        <taxon>Bacillati</taxon>
        <taxon>Bacillota</taxon>
        <taxon>Bacilli</taxon>
        <taxon>Bacillales</taxon>
        <taxon>Bacillaceae</taxon>
        <taxon>Domibacillus</taxon>
    </lineage>
</organism>
<dbReference type="PROSITE" id="PS50851">
    <property type="entry name" value="CHEW"/>
    <property type="match status" value="1"/>
</dbReference>
<dbReference type="RefSeq" id="WP_076765217.1">
    <property type="nucleotide sequence ID" value="NZ_MSFI01000012.1"/>
</dbReference>
<dbReference type="InterPro" id="IPR002545">
    <property type="entry name" value="CheW-lke_dom"/>
</dbReference>
<evidence type="ECO:0000259" key="1">
    <source>
        <dbReference type="PROSITE" id="PS50851"/>
    </source>
</evidence>
<evidence type="ECO:0000313" key="3">
    <source>
        <dbReference type="Proteomes" id="UP000188613"/>
    </source>
</evidence>
<keyword evidence="3" id="KW-1185">Reference proteome</keyword>
<dbReference type="PANTHER" id="PTHR22617">
    <property type="entry name" value="CHEMOTAXIS SENSOR HISTIDINE KINASE-RELATED"/>
    <property type="match status" value="1"/>
</dbReference>
<proteinExistence type="predicted"/>
<comment type="caution">
    <text evidence="2">The sequence shown here is derived from an EMBL/GenBank/DDBJ whole genome shotgun (WGS) entry which is preliminary data.</text>
</comment>
<sequence length="160" mass="18277">MNDKFLLFDIKKSMYGMGIQNVVSIEKVTEASPFPNMPEYVVGMVQIRGQIIVVIDMSSLLYNNSSQIDNDTRFILVERNETVIALMVERANEIINIEENEIKPVHSIETGTETFIIGAALEENRIITILDIEKLLTSLQDIDAIRREIAEQNNEYINEK</sequence>
<dbReference type="AlphaFoldDB" id="A0A1V2A858"/>
<dbReference type="GO" id="GO:0005829">
    <property type="term" value="C:cytosol"/>
    <property type="evidence" value="ECO:0007669"/>
    <property type="project" value="TreeGrafter"/>
</dbReference>
<dbReference type="SMART" id="SM00260">
    <property type="entry name" value="CheW"/>
    <property type="match status" value="1"/>
</dbReference>
<dbReference type="Proteomes" id="UP000188613">
    <property type="component" value="Unassembled WGS sequence"/>
</dbReference>
<dbReference type="PANTHER" id="PTHR22617:SF23">
    <property type="entry name" value="CHEMOTAXIS PROTEIN CHEW"/>
    <property type="match status" value="1"/>
</dbReference>
<dbReference type="SUPFAM" id="SSF50341">
    <property type="entry name" value="CheW-like"/>
    <property type="match status" value="1"/>
</dbReference>
<gene>
    <name evidence="2" type="ORF">BTO28_08395</name>
</gene>
<dbReference type="Pfam" id="PF01584">
    <property type="entry name" value="CheW"/>
    <property type="match status" value="1"/>
</dbReference>
<reference evidence="2 3" key="1">
    <citation type="submission" date="2016-12" db="EMBL/GenBank/DDBJ databases">
        <title>Domibacillus sp. SAB 38T whole genome sequencing.</title>
        <authorList>
            <person name="Verma A."/>
            <person name="Ojha A.K."/>
            <person name="Krishnamurthi S."/>
        </authorList>
    </citation>
    <scope>NUCLEOTIDE SEQUENCE [LARGE SCALE GENOMIC DNA]</scope>
    <source>
        <strain evidence="2 3">SAB 38</strain>
    </source>
</reference>